<dbReference type="InterPro" id="IPR002881">
    <property type="entry name" value="DUF58"/>
</dbReference>
<evidence type="ECO:0000259" key="2">
    <source>
        <dbReference type="Pfam" id="PF01882"/>
    </source>
</evidence>
<organism evidence="3 4">
    <name type="scientific">Thiorhodovibrio winogradskyi</name>
    <dbReference type="NCBI Taxonomy" id="77007"/>
    <lineage>
        <taxon>Bacteria</taxon>
        <taxon>Pseudomonadati</taxon>
        <taxon>Pseudomonadota</taxon>
        <taxon>Gammaproteobacteria</taxon>
        <taxon>Chromatiales</taxon>
        <taxon>Chromatiaceae</taxon>
        <taxon>Thiorhodovibrio</taxon>
    </lineage>
</organism>
<feature type="transmembrane region" description="Helical" evidence="1">
    <location>
        <begin position="72"/>
        <end position="91"/>
    </location>
</feature>
<keyword evidence="1" id="KW-1133">Transmembrane helix</keyword>
<accession>A0ABZ0SIQ7</accession>
<name>A0ABZ0SIQ7_9GAMM</name>
<keyword evidence="4" id="KW-1185">Reference proteome</keyword>
<dbReference type="Pfam" id="PF01882">
    <property type="entry name" value="DUF58"/>
    <property type="match status" value="1"/>
</dbReference>
<gene>
    <name evidence="3" type="ORF">Thiowin_04462</name>
</gene>
<sequence length="327" mass="35495">MATPTSPAWRQRQGWASLFGKLLRRVPVDAQGQATIGARHIFILPTRAGLGYGLLLLVTLLGALNYQNNLGLLFTFVMAGVSLVSMHHAWFNLLRLRVRAQPGAPVFAGQDAQFLITLDDPRERERGALCLRGAACIDLPAGGMARVALPVPTERRGPLPLGEVLLETRYPLGLFRAWSLVSVDAVAIVYPRPAPQASAPPQLTSVDHNASGDQGTGADDFVGARAYAPGDSLRRIDWKALARERGLVVKQFGGDRAARVWLDWSALPPVDDETRIALLCRQVLNASEQNLVYGLRLPGLSVERGQGDAHKHRCLSTLAGFRCDHAP</sequence>
<keyword evidence="1" id="KW-0472">Membrane</keyword>
<dbReference type="RefSeq" id="WP_328985092.1">
    <property type="nucleotide sequence ID" value="NZ_CP121472.1"/>
</dbReference>
<dbReference type="PANTHER" id="PTHR34351:SF1">
    <property type="entry name" value="SLR1927 PROTEIN"/>
    <property type="match status" value="1"/>
</dbReference>
<dbReference type="PANTHER" id="PTHR34351">
    <property type="entry name" value="SLR1927 PROTEIN-RELATED"/>
    <property type="match status" value="1"/>
</dbReference>
<evidence type="ECO:0000256" key="1">
    <source>
        <dbReference type="SAM" id="Phobius"/>
    </source>
</evidence>
<dbReference type="Proteomes" id="UP001432180">
    <property type="component" value="Chromosome"/>
</dbReference>
<evidence type="ECO:0000313" key="4">
    <source>
        <dbReference type="Proteomes" id="UP001432180"/>
    </source>
</evidence>
<feature type="transmembrane region" description="Helical" evidence="1">
    <location>
        <begin position="49"/>
        <end position="66"/>
    </location>
</feature>
<protein>
    <recommendedName>
        <fullName evidence="2">DUF58 domain-containing protein</fullName>
    </recommendedName>
</protein>
<proteinExistence type="predicted"/>
<keyword evidence="1" id="KW-0812">Transmembrane</keyword>
<evidence type="ECO:0000313" key="3">
    <source>
        <dbReference type="EMBL" id="WPL19345.1"/>
    </source>
</evidence>
<dbReference type="EMBL" id="CP121472">
    <property type="protein sequence ID" value="WPL19345.1"/>
    <property type="molecule type" value="Genomic_DNA"/>
</dbReference>
<feature type="domain" description="DUF58" evidence="2">
    <location>
        <begin position="224"/>
        <end position="262"/>
    </location>
</feature>
<reference evidence="3 4" key="1">
    <citation type="journal article" date="2023" name="Microorganisms">
        <title>Thiorhodovibrio frisius and Trv. litoralis spp. nov., Two Novel Members from a Clade of Fastidious Purple Sulfur Bacteria That Exhibit Unique Red-Shifted Light-Harvesting Capabilities.</title>
        <authorList>
            <person name="Methner A."/>
            <person name="Kuzyk S.B."/>
            <person name="Petersen J."/>
            <person name="Bauer S."/>
            <person name="Brinkmann H."/>
            <person name="Sichau K."/>
            <person name="Wanner G."/>
            <person name="Wolf J."/>
            <person name="Neumann-Schaal M."/>
            <person name="Henke P."/>
            <person name="Tank M."/>
            <person name="Sproer C."/>
            <person name="Bunk B."/>
            <person name="Overmann J."/>
        </authorList>
    </citation>
    <scope>NUCLEOTIDE SEQUENCE [LARGE SCALE GENOMIC DNA]</scope>
    <source>
        <strain evidence="3 4">DSM 6702</strain>
    </source>
</reference>